<evidence type="ECO:0000313" key="2">
    <source>
        <dbReference type="Proteomes" id="UP000014065"/>
    </source>
</evidence>
<dbReference type="GO" id="GO:0016539">
    <property type="term" value="P:intein-mediated protein splicing"/>
    <property type="evidence" value="ECO:0007669"/>
    <property type="project" value="InterPro"/>
</dbReference>
<dbReference type="InterPro" id="IPR006141">
    <property type="entry name" value="Intein_N"/>
</dbReference>
<gene>
    <name evidence="1" type="ORF">BG20_I2303</name>
</gene>
<dbReference type="InterPro" id="IPR036844">
    <property type="entry name" value="Hint_dom_sf"/>
</dbReference>
<accession>S2E4R5</accession>
<reference evidence="1 2" key="1">
    <citation type="journal article" date="2012" name="J. Bacteriol.">
        <title>Genome Sequence of "Candidatus Nitrosoarchaeum limnia" BG20, a Low-Salinity Ammonia-Oxidizing Archaeon from the San Francisco Bay Estuary.</title>
        <authorList>
            <person name="Mosier A.C."/>
            <person name="Allen E.E."/>
            <person name="Kim M."/>
            <person name="Ferriera S."/>
            <person name="Francis C.A."/>
        </authorList>
    </citation>
    <scope>NUCLEOTIDE SEQUENCE [LARGE SCALE GENOMIC DNA]</scope>
    <source>
        <strain evidence="1 2">BG20</strain>
    </source>
</reference>
<dbReference type="CDD" id="cd00081">
    <property type="entry name" value="Hint"/>
    <property type="match status" value="1"/>
</dbReference>
<keyword evidence="2" id="KW-1185">Reference proteome</keyword>
<sequence length="287" mass="31621">MIIFGIIISPAHAQDIALSDTILSPLKQFNSGILADEIQCKEGFQLIIKSNDKSPACVKPQSVAVLLIRGWSMQSDTIDLKIGQREGSILLQGIFSDHITGLNFMDYPVAREGGFPITLHIGEKVSNGCTVEMTLLKINDNTATFLKKEYNDRPCPICLSEDTVIDTPNGNVNIKDVNQGMRVFTQDTSGNKQTVEILKTGKTLVSPDHKMVHIVLVDNRELYGSPNHPTVNGKTLEQLQTGDILDGAKIKKIEIIPYTGTYTYDILPSGDTGFYWANEILIKSTLK</sequence>
<dbReference type="Gene3D" id="2.170.16.10">
    <property type="entry name" value="Hedgehog/Intein (Hint) domain"/>
    <property type="match status" value="1"/>
</dbReference>
<dbReference type="AlphaFoldDB" id="S2E4R5"/>
<protein>
    <recommendedName>
        <fullName evidence="3">Hint domain-containing protein</fullName>
    </recommendedName>
</protein>
<dbReference type="SUPFAM" id="SSF51294">
    <property type="entry name" value="Hedgehog/intein (Hint) domain"/>
    <property type="match status" value="1"/>
</dbReference>
<comment type="caution">
    <text evidence="1">The sequence shown here is derived from an EMBL/GenBank/DDBJ whole genome shotgun (WGS) entry which is preliminary data.</text>
</comment>
<name>S2E4R5_9ARCH</name>
<dbReference type="OrthoDB" id="197151at2157"/>
<dbReference type="Proteomes" id="UP000014065">
    <property type="component" value="Unassembled WGS sequence"/>
</dbReference>
<dbReference type="PROSITE" id="PS50817">
    <property type="entry name" value="INTEIN_N_TER"/>
    <property type="match status" value="1"/>
</dbReference>
<dbReference type="EMBL" id="AHJG01000291">
    <property type="protein sequence ID" value="EPA04486.1"/>
    <property type="molecule type" value="Genomic_DNA"/>
</dbReference>
<evidence type="ECO:0008006" key="3">
    <source>
        <dbReference type="Google" id="ProtNLM"/>
    </source>
</evidence>
<organism evidence="1 2">
    <name type="scientific">Candidatus Nitrosarchaeum limnium BG20</name>
    <dbReference type="NCBI Taxonomy" id="859192"/>
    <lineage>
        <taxon>Archaea</taxon>
        <taxon>Nitrososphaerota</taxon>
        <taxon>Nitrososphaeria</taxon>
        <taxon>Nitrosopumilales</taxon>
        <taxon>Nitrosopumilaceae</taxon>
        <taxon>Nitrosarchaeum</taxon>
    </lineage>
</organism>
<evidence type="ECO:0000313" key="1">
    <source>
        <dbReference type="EMBL" id="EPA04486.1"/>
    </source>
</evidence>
<proteinExistence type="predicted"/>